<name>X8BGG4_MYCXE</name>
<proteinExistence type="predicted"/>
<accession>X8BGG4</accession>
<dbReference type="PATRIC" id="fig|1299334.3.peg.4304"/>
<gene>
    <name evidence="2" type="ORF">I553_6143</name>
</gene>
<sequence length="44" mass="4780">MLHLQCPTCAHFWSMDTRPGAVAAPPPEHKPRPPAGDTVELCGR</sequence>
<evidence type="ECO:0000256" key="1">
    <source>
        <dbReference type="SAM" id="MobiDB-lite"/>
    </source>
</evidence>
<dbReference type="EMBL" id="JAOB01000042">
    <property type="protein sequence ID" value="EUA42283.1"/>
    <property type="molecule type" value="Genomic_DNA"/>
</dbReference>
<comment type="caution">
    <text evidence="2">The sequence shown here is derived from an EMBL/GenBank/DDBJ whole genome shotgun (WGS) entry which is preliminary data.</text>
</comment>
<reference evidence="2" key="1">
    <citation type="submission" date="2014-01" db="EMBL/GenBank/DDBJ databases">
        <authorList>
            <person name="Brown-Elliot B."/>
            <person name="Wallace R."/>
            <person name="Lenaerts A."/>
            <person name="Ordway D."/>
            <person name="DeGroote M.A."/>
            <person name="Parker T."/>
            <person name="Sizemore C."/>
            <person name="Tallon L.J."/>
            <person name="Sadzewicz L.K."/>
            <person name="Sengamalay N."/>
            <person name="Fraser C.M."/>
            <person name="Hine E."/>
            <person name="Shefchek K.A."/>
            <person name="Das S.P."/>
            <person name="Tettelin H."/>
        </authorList>
    </citation>
    <scope>NUCLEOTIDE SEQUENCE [LARGE SCALE GENOMIC DNA]</scope>
    <source>
        <strain evidence="2">4042</strain>
    </source>
</reference>
<evidence type="ECO:0000313" key="2">
    <source>
        <dbReference type="EMBL" id="EUA42283.1"/>
    </source>
</evidence>
<dbReference type="AlphaFoldDB" id="X8BGG4"/>
<organism evidence="2">
    <name type="scientific">Mycobacterium xenopi 4042</name>
    <dbReference type="NCBI Taxonomy" id="1299334"/>
    <lineage>
        <taxon>Bacteria</taxon>
        <taxon>Bacillati</taxon>
        <taxon>Actinomycetota</taxon>
        <taxon>Actinomycetes</taxon>
        <taxon>Mycobacteriales</taxon>
        <taxon>Mycobacteriaceae</taxon>
        <taxon>Mycobacterium</taxon>
    </lineage>
</organism>
<feature type="region of interest" description="Disordered" evidence="1">
    <location>
        <begin position="20"/>
        <end position="44"/>
    </location>
</feature>
<protein>
    <submittedName>
        <fullName evidence="2">Uncharacterized protein</fullName>
    </submittedName>
</protein>